<dbReference type="SMR" id="A0A482WP37"/>
<reference evidence="1 2" key="1">
    <citation type="journal article" date="2017" name="Gigascience">
        <title>Genome sequence of the small brown planthopper, Laodelphax striatellus.</title>
        <authorList>
            <person name="Zhu J."/>
            <person name="Jiang F."/>
            <person name="Wang X."/>
            <person name="Yang P."/>
            <person name="Bao Y."/>
            <person name="Zhao W."/>
            <person name="Wang W."/>
            <person name="Lu H."/>
            <person name="Wang Q."/>
            <person name="Cui N."/>
            <person name="Li J."/>
            <person name="Chen X."/>
            <person name="Luo L."/>
            <person name="Yu J."/>
            <person name="Kang L."/>
            <person name="Cui F."/>
        </authorList>
    </citation>
    <scope>NUCLEOTIDE SEQUENCE [LARGE SCALE GENOMIC DNA]</scope>
    <source>
        <strain evidence="1">Lst14</strain>
    </source>
</reference>
<dbReference type="OrthoDB" id="3246549at2759"/>
<dbReference type="AlphaFoldDB" id="A0A482WP37"/>
<dbReference type="InParanoid" id="A0A482WP37"/>
<evidence type="ECO:0008006" key="3">
    <source>
        <dbReference type="Google" id="ProtNLM"/>
    </source>
</evidence>
<proteinExistence type="predicted"/>
<name>A0A482WP37_LAOST</name>
<keyword evidence="2" id="KW-1185">Reference proteome</keyword>
<protein>
    <recommendedName>
        <fullName evidence="3">CYRIA/CYRIB Rac1 binding domain-containing protein</fullName>
    </recommendedName>
</protein>
<dbReference type="STRING" id="195883.A0A482WP37"/>
<organism evidence="1 2">
    <name type="scientific">Laodelphax striatellus</name>
    <name type="common">Small brown planthopper</name>
    <name type="synonym">Delphax striatella</name>
    <dbReference type="NCBI Taxonomy" id="195883"/>
    <lineage>
        <taxon>Eukaryota</taxon>
        <taxon>Metazoa</taxon>
        <taxon>Ecdysozoa</taxon>
        <taxon>Arthropoda</taxon>
        <taxon>Hexapoda</taxon>
        <taxon>Insecta</taxon>
        <taxon>Pterygota</taxon>
        <taxon>Neoptera</taxon>
        <taxon>Paraneoptera</taxon>
        <taxon>Hemiptera</taxon>
        <taxon>Auchenorrhyncha</taxon>
        <taxon>Fulgoroidea</taxon>
        <taxon>Delphacidae</taxon>
        <taxon>Criomorphinae</taxon>
        <taxon>Laodelphax</taxon>
    </lineage>
</organism>
<dbReference type="EMBL" id="QKKF02028604">
    <property type="protein sequence ID" value="RZF35359.1"/>
    <property type="molecule type" value="Genomic_DNA"/>
</dbReference>
<dbReference type="Proteomes" id="UP000291343">
    <property type="component" value="Unassembled WGS sequence"/>
</dbReference>
<gene>
    <name evidence="1" type="ORF">LSTR_LSTR016151</name>
</gene>
<sequence>MSRSDCEDRLRFKDVLSTFNLLTDRIPDCQRLLGLRPVFKRQQESYDRILKCITYLIYLMVEMVRCDEKFNIVYSAVERLVRLNPHSVLTGDTILHLFLSRMNTIKSTYFLKDNQVCVF</sequence>
<accession>A0A482WP37</accession>
<evidence type="ECO:0000313" key="1">
    <source>
        <dbReference type="EMBL" id="RZF35359.1"/>
    </source>
</evidence>
<comment type="caution">
    <text evidence="1">The sequence shown here is derived from an EMBL/GenBank/DDBJ whole genome shotgun (WGS) entry which is preliminary data.</text>
</comment>
<evidence type="ECO:0000313" key="2">
    <source>
        <dbReference type="Proteomes" id="UP000291343"/>
    </source>
</evidence>